<evidence type="ECO:0000256" key="3">
    <source>
        <dbReference type="ARBA" id="ARBA00022989"/>
    </source>
</evidence>
<evidence type="ECO:0000256" key="1">
    <source>
        <dbReference type="ARBA" id="ARBA00004141"/>
    </source>
</evidence>
<dbReference type="InterPro" id="IPR006372">
    <property type="entry name" value="Chl_synth"/>
</dbReference>
<evidence type="ECO:0000313" key="8">
    <source>
        <dbReference type="EMBL" id="GHP02423.1"/>
    </source>
</evidence>
<dbReference type="InterPro" id="IPR000537">
    <property type="entry name" value="UbiA_prenyltransferase"/>
</dbReference>
<gene>
    <name evidence="8" type="ORF">PPROV_000118000</name>
</gene>
<evidence type="ECO:0008006" key="10">
    <source>
        <dbReference type="Google" id="ProtNLM"/>
    </source>
</evidence>
<feature type="transmembrane region" description="Helical" evidence="7">
    <location>
        <begin position="199"/>
        <end position="218"/>
    </location>
</feature>
<keyword evidence="5" id="KW-0149">Chlorophyll biosynthesis</keyword>
<evidence type="ECO:0000256" key="7">
    <source>
        <dbReference type="SAM" id="Phobius"/>
    </source>
</evidence>
<dbReference type="NCBIfam" id="NF005742">
    <property type="entry name" value="PRK07566.1"/>
    <property type="match status" value="1"/>
</dbReference>
<name>A0A830H7X6_9CHLO</name>
<evidence type="ECO:0000256" key="4">
    <source>
        <dbReference type="ARBA" id="ARBA00023136"/>
    </source>
</evidence>
<dbReference type="NCBIfam" id="TIGR01476">
    <property type="entry name" value="chlor_syn_BchG"/>
    <property type="match status" value="1"/>
</dbReference>
<evidence type="ECO:0000256" key="2">
    <source>
        <dbReference type="ARBA" id="ARBA00022692"/>
    </source>
</evidence>
<feature type="region of interest" description="Disordered" evidence="6">
    <location>
        <begin position="1"/>
        <end position="46"/>
    </location>
</feature>
<keyword evidence="4 7" id="KW-0472">Membrane</keyword>
<dbReference type="Gene3D" id="1.10.357.140">
    <property type="entry name" value="UbiA prenyltransferase"/>
    <property type="match status" value="1"/>
</dbReference>
<dbReference type="AlphaFoldDB" id="A0A830H7X6"/>
<sequence>MSSVRRPPSTRARAHLPARSSLKPLTRRGVRRDSSSRRRLVSARAAQESDEEVSGVVGGLGKGNANVQRILGFRQTDGAEAEEVPKWQVMVQLSKPGTWVPVVWGVLCGAAASGNFHWIEGFPRDVSQSLACIILSGPCLTGFTQTINDWYDREIDAINEPNRPIPSGRVTGTDVAIQAIGLLVLGFAIAINLDQARGHEFPTLTCIAIFGTIISYMYSAPPFKLKANGWQGTYALGASYIALPWWAGQALFGELTLEIMLVTLMYSVAGLGIAIVNDFKSIEGDRELGLKSLPVQFGVDTAKYITVGTIDGFQLLVAAWLFGIGEKWYGLALLGLIVPQVVAQIRYFIPDPIKNDVKYQASAQPFLVLGILTTAFAVGHNPYH</sequence>
<dbReference type="InterPro" id="IPR011799">
    <property type="entry name" value="ChlG"/>
</dbReference>
<keyword evidence="9" id="KW-1185">Reference proteome</keyword>
<dbReference type="GO" id="GO:0016020">
    <property type="term" value="C:membrane"/>
    <property type="evidence" value="ECO:0007669"/>
    <property type="project" value="UniProtKB-SubCell"/>
</dbReference>
<accession>A0A830H7X6</accession>
<feature type="transmembrane region" description="Helical" evidence="7">
    <location>
        <begin position="361"/>
        <end position="379"/>
    </location>
</feature>
<dbReference type="EMBL" id="BNJQ01000003">
    <property type="protein sequence ID" value="GHP02423.1"/>
    <property type="molecule type" value="Genomic_DNA"/>
</dbReference>
<reference evidence="8" key="1">
    <citation type="submission" date="2020-10" db="EMBL/GenBank/DDBJ databases">
        <title>Unveiling of a novel bifunctional photoreceptor, Dualchrome1, isolated from a cosmopolitan green alga.</title>
        <authorList>
            <person name="Suzuki S."/>
            <person name="Kawachi M."/>
        </authorList>
    </citation>
    <scope>NUCLEOTIDE SEQUENCE</scope>
    <source>
        <strain evidence="8">NIES 2893</strain>
    </source>
</reference>
<keyword evidence="2 7" id="KW-0812">Transmembrane</keyword>
<organism evidence="8 9">
    <name type="scientific">Pycnococcus provasolii</name>
    <dbReference type="NCBI Taxonomy" id="41880"/>
    <lineage>
        <taxon>Eukaryota</taxon>
        <taxon>Viridiplantae</taxon>
        <taxon>Chlorophyta</taxon>
        <taxon>Pseudoscourfieldiophyceae</taxon>
        <taxon>Pseudoscourfieldiales</taxon>
        <taxon>Pycnococcaceae</taxon>
        <taxon>Pycnococcus</taxon>
    </lineage>
</organism>
<feature type="transmembrane region" description="Helical" evidence="7">
    <location>
        <begin position="230"/>
        <end position="247"/>
    </location>
</feature>
<evidence type="ECO:0000313" key="9">
    <source>
        <dbReference type="Proteomes" id="UP000660262"/>
    </source>
</evidence>
<evidence type="ECO:0000256" key="5">
    <source>
        <dbReference type="ARBA" id="ARBA00023171"/>
    </source>
</evidence>
<feature type="transmembrane region" description="Helical" evidence="7">
    <location>
        <begin position="259"/>
        <end position="280"/>
    </location>
</feature>
<dbReference type="PANTHER" id="PTHR42723:SF1">
    <property type="entry name" value="CHLOROPHYLL SYNTHASE, CHLOROPLASTIC"/>
    <property type="match status" value="1"/>
</dbReference>
<proteinExistence type="predicted"/>
<dbReference type="Proteomes" id="UP000660262">
    <property type="component" value="Unassembled WGS sequence"/>
</dbReference>
<dbReference type="Pfam" id="PF01040">
    <property type="entry name" value="UbiA"/>
    <property type="match status" value="1"/>
</dbReference>
<dbReference type="PANTHER" id="PTHR42723">
    <property type="entry name" value="CHLOROPHYLL SYNTHASE"/>
    <property type="match status" value="1"/>
</dbReference>
<comment type="caution">
    <text evidence="8">The sequence shown here is derived from an EMBL/GenBank/DDBJ whole genome shotgun (WGS) entry which is preliminary data.</text>
</comment>
<dbReference type="GO" id="GO:0046408">
    <property type="term" value="F:chlorophyll synthetase activity"/>
    <property type="evidence" value="ECO:0007669"/>
    <property type="project" value="InterPro"/>
</dbReference>
<protein>
    <recommendedName>
        <fullName evidence="10">Chlorophyll synthase</fullName>
    </recommendedName>
</protein>
<feature type="transmembrane region" description="Helical" evidence="7">
    <location>
        <begin position="301"/>
        <end position="322"/>
    </location>
</feature>
<dbReference type="GO" id="GO:0015995">
    <property type="term" value="P:chlorophyll biosynthetic process"/>
    <property type="evidence" value="ECO:0007669"/>
    <property type="project" value="UniProtKB-KW"/>
</dbReference>
<evidence type="ECO:0000256" key="6">
    <source>
        <dbReference type="SAM" id="MobiDB-lite"/>
    </source>
</evidence>
<dbReference type="InterPro" id="IPR044878">
    <property type="entry name" value="UbiA_sf"/>
</dbReference>
<dbReference type="Gene3D" id="1.20.120.1780">
    <property type="entry name" value="UbiA prenyltransferase"/>
    <property type="match status" value="1"/>
</dbReference>
<dbReference type="InterPro" id="IPR050475">
    <property type="entry name" value="Prenyltransferase_related"/>
</dbReference>
<feature type="transmembrane region" description="Helical" evidence="7">
    <location>
        <begin position="175"/>
        <end position="193"/>
    </location>
</feature>
<dbReference type="CDD" id="cd13958">
    <property type="entry name" value="PT_UbiA_chlorophyll"/>
    <property type="match status" value="1"/>
</dbReference>
<feature type="transmembrane region" description="Helical" evidence="7">
    <location>
        <begin position="328"/>
        <end position="349"/>
    </location>
</feature>
<comment type="subcellular location">
    <subcellularLocation>
        <location evidence="1">Membrane</location>
        <topology evidence="1">Multi-pass membrane protein</topology>
    </subcellularLocation>
</comment>
<dbReference type="NCBIfam" id="TIGR02056">
    <property type="entry name" value="ChlG"/>
    <property type="match status" value="1"/>
</dbReference>
<dbReference type="OrthoDB" id="434972at2759"/>
<keyword evidence="3 7" id="KW-1133">Transmembrane helix</keyword>